<name>A0AAV4PHK2_9ARAC</name>
<evidence type="ECO:0000313" key="1">
    <source>
        <dbReference type="EMBL" id="GIX96564.1"/>
    </source>
</evidence>
<reference evidence="1 2" key="1">
    <citation type="submission" date="2021-06" db="EMBL/GenBank/DDBJ databases">
        <title>Caerostris darwini draft genome.</title>
        <authorList>
            <person name="Kono N."/>
            <person name="Arakawa K."/>
        </authorList>
    </citation>
    <scope>NUCLEOTIDE SEQUENCE [LARGE SCALE GENOMIC DNA]</scope>
</reference>
<evidence type="ECO:0000313" key="2">
    <source>
        <dbReference type="Proteomes" id="UP001054837"/>
    </source>
</evidence>
<organism evidence="1 2">
    <name type="scientific">Caerostris darwini</name>
    <dbReference type="NCBI Taxonomy" id="1538125"/>
    <lineage>
        <taxon>Eukaryota</taxon>
        <taxon>Metazoa</taxon>
        <taxon>Ecdysozoa</taxon>
        <taxon>Arthropoda</taxon>
        <taxon>Chelicerata</taxon>
        <taxon>Arachnida</taxon>
        <taxon>Araneae</taxon>
        <taxon>Araneomorphae</taxon>
        <taxon>Entelegynae</taxon>
        <taxon>Araneoidea</taxon>
        <taxon>Araneidae</taxon>
        <taxon>Caerostris</taxon>
    </lineage>
</organism>
<dbReference type="Proteomes" id="UP001054837">
    <property type="component" value="Unassembled WGS sequence"/>
</dbReference>
<protein>
    <submittedName>
        <fullName evidence="1">Uncharacterized protein</fullName>
    </submittedName>
</protein>
<dbReference type="EMBL" id="BPLQ01002943">
    <property type="protein sequence ID" value="GIX96564.1"/>
    <property type="molecule type" value="Genomic_DNA"/>
</dbReference>
<keyword evidence="2" id="KW-1185">Reference proteome</keyword>
<sequence length="462" mass="53092">MRRLLKIRIKGLPIDTKSDDIKSELQSLGFQASDVVQLKKWRTTITFPNFFTELKITPMIADICKRGCKVFPENGNKKGTTFPQAGKLVLKVPPEVNGSLLSVNVYSSIRAKQQSCFVPTEHGRQAKNCPFRNFLATKRKDPVVPSSHFTSKQTGTKAPIKVMRQTIHFAETPSKRSTGIASPQCAWLQFVAFNSLPPLLIFFSSKIKGAKQQSCFVPTERGRWPENCPFRNFMAMKRKDCTIPSSHFTSKQTVTKAPIKVTRQTIHFAKTPSKRMKYVLNKLRKKDRYNMLAFPTIVFVMYEPFSRTSLLLHNGKRKRVRLAENCPFRNFQATKRKDPANRSSHFTSEQTGTKAPIKVTRQTIHFAETPSKRMKTVELFCSNGEWATGLKLFLSKFPGEEKRSRHCKFSFHIKTDGNKSTDKSHETNNTFRGNTFETKYWHCFAPVRLARIRRLLTLCHHY</sequence>
<accession>A0AAV4PHK2</accession>
<proteinExistence type="predicted"/>
<gene>
    <name evidence="1" type="ORF">CDAR_582981</name>
</gene>
<dbReference type="AlphaFoldDB" id="A0AAV4PHK2"/>
<comment type="caution">
    <text evidence="1">The sequence shown here is derived from an EMBL/GenBank/DDBJ whole genome shotgun (WGS) entry which is preliminary data.</text>
</comment>